<dbReference type="InterPro" id="IPR027267">
    <property type="entry name" value="AH/BAR_dom_sf"/>
</dbReference>
<dbReference type="SMART" id="SM00326">
    <property type="entry name" value="SH3"/>
    <property type="match status" value="1"/>
</dbReference>
<feature type="region of interest" description="Disordered" evidence="12">
    <location>
        <begin position="111"/>
        <end position="134"/>
    </location>
</feature>
<dbReference type="GO" id="GO:0051017">
    <property type="term" value="P:actin filament bundle assembly"/>
    <property type="evidence" value="ECO:0007669"/>
    <property type="project" value="TreeGrafter"/>
</dbReference>
<dbReference type="InterPro" id="IPR013606">
    <property type="entry name" value="I-BAR_dom"/>
</dbReference>
<feature type="compositionally biased region" description="Low complexity" evidence="12">
    <location>
        <begin position="280"/>
        <end position="301"/>
    </location>
</feature>
<dbReference type="SUPFAM" id="SSF103657">
    <property type="entry name" value="BAR/IMD domain-like"/>
    <property type="match status" value="1"/>
</dbReference>
<dbReference type="PROSITE" id="PS50002">
    <property type="entry name" value="SH3"/>
    <property type="match status" value="1"/>
</dbReference>
<reference evidence="15" key="2">
    <citation type="submission" date="2025-08" db="UniProtKB">
        <authorList>
            <consortium name="Ensembl"/>
        </authorList>
    </citation>
    <scope>IDENTIFICATION</scope>
</reference>
<evidence type="ECO:0000256" key="9">
    <source>
        <dbReference type="ARBA" id="ARBA00070318"/>
    </source>
</evidence>
<dbReference type="GeneTree" id="ENSGT00940000153560"/>
<evidence type="ECO:0000256" key="10">
    <source>
        <dbReference type="ARBA" id="ARBA00080092"/>
    </source>
</evidence>
<dbReference type="Pfam" id="PF14604">
    <property type="entry name" value="SH3_9"/>
    <property type="match status" value="1"/>
</dbReference>
<dbReference type="PANTHER" id="PTHR14206">
    <property type="entry name" value="BRAIN-SPECIFIC ANGIOGENESIS INHIBITOR 1-ASSOCIATED PROTEIN 2"/>
    <property type="match status" value="1"/>
</dbReference>
<dbReference type="AlphaFoldDB" id="A0A668ANH2"/>
<evidence type="ECO:0000256" key="5">
    <source>
        <dbReference type="ARBA" id="ARBA00023054"/>
    </source>
</evidence>
<dbReference type="FunFam" id="1.20.1270.60:FF:000043">
    <property type="entry name" value="Brain-specific angiogenesis inhibitor 1-associated protein 2-like 1"/>
    <property type="match status" value="1"/>
</dbReference>
<feature type="region of interest" description="Disordered" evidence="12">
    <location>
        <begin position="268"/>
        <end position="301"/>
    </location>
</feature>
<dbReference type="PANTHER" id="PTHR14206:SF8">
    <property type="entry name" value="BAI1-ASSOCIATED PROTEIN 2-LIKE 1 ISOFORM X1"/>
    <property type="match status" value="1"/>
</dbReference>
<keyword evidence="7" id="KW-0206">Cytoskeleton</keyword>
<name>A0A668ANH2_9TELE</name>
<dbReference type="InterPro" id="IPR001452">
    <property type="entry name" value="SH3_domain"/>
</dbReference>
<evidence type="ECO:0000256" key="12">
    <source>
        <dbReference type="SAM" id="MobiDB-lite"/>
    </source>
</evidence>
<evidence type="ECO:0000256" key="1">
    <source>
        <dbReference type="ARBA" id="ARBA00004245"/>
    </source>
</evidence>
<dbReference type="Ensembl" id="ENSMMDT00005050631.1">
    <property type="protein sequence ID" value="ENSMMDP00005049644.1"/>
    <property type="gene ID" value="ENSMMDG00005022553.1"/>
</dbReference>
<dbReference type="FunFam" id="2.30.30.40:FF:000018">
    <property type="entry name" value="Brain-specific angiogenesis inhibitor 1-associated protein 2"/>
    <property type="match status" value="1"/>
</dbReference>
<proteinExistence type="predicted"/>
<evidence type="ECO:0000313" key="15">
    <source>
        <dbReference type="Ensembl" id="ENSMMDP00005049644.1"/>
    </source>
</evidence>
<evidence type="ECO:0000256" key="3">
    <source>
        <dbReference type="ARBA" id="ARBA00022490"/>
    </source>
</evidence>
<dbReference type="SUPFAM" id="SSF50044">
    <property type="entry name" value="SH3-domain"/>
    <property type="match status" value="1"/>
</dbReference>
<evidence type="ECO:0000256" key="4">
    <source>
        <dbReference type="ARBA" id="ARBA00022553"/>
    </source>
</evidence>
<keyword evidence="6" id="KW-0009">Actin-binding</keyword>
<dbReference type="Gene3D" id="2.30.30.40">
    <property type="entry name" value="SH3 Domains"/>
    <property type="match status" value="1"/>
</dbReference>
<comment type="subcellular location">
    <subcellularLocation>
        <location evidence="1">Cytoplasm</location>
        <location evidence="1">Cytoskeleton</location>
    </subcellularLocation>
</comment>
<dbReference type="InterPro" id="IPR027681">
    <property type="entry name" value="IRSp53/IRTKS/Pinkbar"/>
</dbReference>
<reference evidence="15" key="3">
    <citation type="submission" date="2025-09" db="UniProtKB">
        <authorList>
            <consortium name="Ensembl"/>
        </authorList>
    </citation>
    <scope>IDENTIFICATION</scope>
</reference>
<keyword evidence="2 11" id="KW-0728">SH3 domain</keyword>
<sequence>MEQFNPGLRNLVNLGKSYEKSVTAMTLAGKAYFDAVSKIGENAAVSPVSRDLGVVLMEIAEAQRKVHLELEENFKRFHTEIITELEKKTEMDVKYMNATFKRYQSEHKLKQDSLERSQTDLKKLRRKSQGKHSSKYEIKENEYLETISSRQMDMQKFISDGCREALLEEKRRFCFLVDKHCMFSYQITAFHEKAREMLAVKLPSWQEKCSDATKVPDTVMTMIDGLRTPMSNTPEPSPLVERYNRNNVEAVVPPPAPQLKAQISPLANMFNPEPRSPLTSSSDSIGEGSLSRSVSQSSGLNLGRKPRVRTIFPHTAGNNDTLLSFDDGDIITLLIQEEKDGWLYGELEKTRQRGWFPSSYSPFDVLPEQEEEEPVLLPPPDYSDDAPSSPMVRSAPLPHNTVSLLNGTGKAPFLGGGNPFATVKLKPTVTNDRSAPII</sequence>
<keyword evidence="16" id="KW-1185">Reference proteome</keyword>
<keyword evidence="4" id="KW-0597">Phosphoprotein</keyword>
<evidence type="ECO:0000259" key="13">
    <source>
        <dbReference type="PROSITE" id="PS50002"/>
    </source>
</evidence>
<dbReference type="Gene3D" id="1.20.1270.60">
    <property type="entry name" value="Arfaptin homology (AH) domain/BAR domain"/>
    <property type="match status" value="1"/>
</dbReference>
<dbReference type="InterPro" id="IPR036028">
    <property type="entry name" value="SH3-like_dom_sf"/>
</dbReference>
<keyword evidence="3" id="KW-0963">Cytoplasm</keyword>
<keyword evidence="5" id="KW-0175">Coiled coil</keyword>
<dbReference type="GO" id="GO:0003779">
    <property type="term" value="F:actin binding"/>
    <property type="evidence" value="ECO:0007669"/>
    <property type="project" value="UniProtKB-KW"/>
</dbReference>
<evidence type="ECO:0000256" key="8">
    <source>
        <dbReference type="ARBA" id="ARBA00054781"/>
    </source>
</evidence>
<reference evidence="15" key="1">
    <citation type="submission" date="2019-06" db="EMBL/GenBank/DDBJ databases">
        <authorList>
            <consortium name="Wellcome Sanger Institute Data Sharing"/>
        </authorList>
    </citation>
    <scope>NUCLEOTIDE SEQUENCE [LARGE SCALE GENOMIC DNA]</scope>
</reference>
<feature type="domain" description="IMD" evidence="14">
    <location>
        <begin position="1"/>
        <end position="229"/>
    </location>
</feature>
<evidence type="ECO:0000259" key="14">
    <source>
        <dbReference type="PROSITE" id="PS51338"/>
    </source>
</evidence>
<dbReference type="GO" id="GO:0030838">
    <property type="term" value="P:positive regulation of actin filament polymerization"/>
    <property type="evidence" value="ECO:0007669"/>
    <property type="project" value="TreeGrafter"/>
</dbReference>
<comment type="function">
    <text evidence="8">May function as adapter protein. Involved in the formation of clusters of actin bundles. Plays a role in the reorganization of the actin cytoskeleton in response to bacterial infection.</text>
</comment>
<feature type="domain" description="SH3" evidence="13">
    <location>
        <begin position="303"/>
        <end position="366"/>
    </location>
</feature>
<dbReference type="GO" id="GO:0005829">
    <property type="term" value="C:cytosol"/>
    <property type="evidence" value="ECO:0007669"/>
    <property type="project" value="TreeGrafter"/>
</dbReference>
<evidence type="ECO:0000313" key="16">
    <source>
        <dbReference type="Proteomes" id="UP000472263"/>
    </source>
</evidence>
<feature type="compositionally biased region" description="Basic residues" evidence="12">
    <location>
        <begin position="123"/>
        <end position="133"/>
    </location>
</feature>
<feature type="compositionally biased region" description="Basic and acidic residues" evidence="12">
    <location>
        <begin position="111"/>
        <end position="122"/>
    </location>
</feature>
<dbReference type="GO" id="GO:0005654">
    <property type="term" value="C:nucleoplasm"/>
    <property type="evidence" value="ECO:0007669"/>
    <property type="project" value="TreeGrafter"/>
</dbReference>
<dbReference type="PROSITE" id="PS51338">
    <property type="entry name" value="IMD"/>
    <property type="match status" value="1"/>
</dbReference>
<accession>A0A668ANH2</accession>
<evidence type="ECO:0000256" key="7">
    <source>
        <dbReference type="ARBA" id="ARBA00023212"/>
    </source>
</evidence>
<dbReference type="GO" id="GO:0005856">
    <property type="term" value="C:cytoskeleton"/>
    <property type="evidence" value="ECO:0007669"/>
    <property type="project" value="UniProtKB-SubCell"/>
</dbReference>
<evidence type="ECO:0000256" key="2">
    <source>
        <dbReference type="ARBA" id="ARBA00022443"/>
    </source>
</evidence>
<evidence type="ECO:0000256" key="11">
    <source>
        <dbReference type="PROSITE-ProRule" id="PRU00192"/>
    </source>
</evidence>
<dbReference type="GO" id="GO:0051764">
    <property type="term" value="P:actin crosslink formation"/>
    <property type="evidence" value="ECO:0007669"/>
    <property type="project" value="TreeGrafter"/>
</dbReference>
<dbReference type="Proteomes" id="UP000472263">
    <property type="component" value="Chromosome 19"/>
</dbReference>
<evidence type="ECO:0000256" key="6">
    <source>
        <dbReference type="ARBA" id="ARBA00023203"/>
    </source>
</evidence>
<dbReference type="Pfam" id="PF08397">
    <property type="entry name" value="IMD"/>
    <property type="match status" value="1"/>
</dbReference>
<gene>
    <name evidence="15" type="primary">BAIAP2L1</name>
    <name evidence="15" type="synonym">baiap2l1a</name>
</gene>
<organism evidence="15 16">
    <name type="scientific">Myripristis murdjan</name>
    <name type="common">pinecone soldierfish</name>
    <dbReference type="NCBI Taxonomy" id="586833"/>
    <lineage>
        <taxon>Eukaryota</taxon>
        <taxon>Metazoa</taxon>
        <taxon>Chordata</taxon>
        <taxon>Craniata</taxon>
        <taxon>Vertebrata</taxon>
        <taxon>Euteleostomi</taxon>
        <taxon>Actinopterygii</taxon>
        <taxon>Neopterygii</taxon>
        <taxon>Teleostei</taxon>
        <taxon>Neoteleostei</taxon>
        <taxon>Acanthomorphata</taxon>
        <taxon>Holocentriformes</taxon>
        <taxon>Holocentridae</taxon>
        <taxon>Myripristis</taxon>
    </lineage>
</organism>
<dbReference type="GO" id="GO:0007009">
    <property type="term" value="P:plasma membrane organization"/>
    <property type="evidence" value="ECO:0007669"/>
    <property type="project" value="InterPro"/>
</dbReference>
<protein>
    <recommendedName>
        <fullName evidence="9">BAR/IMD domain-containing adapter protein 2-like 1</fullName>
    </recommendedName>
    <alternativeName>
        <fullName evidence="10">Brain-specific angiogenesis inhibitor 1-associated protein 2-like protein 1</fullName>
    </alternativeName>
</protein>